<dbReference type="SUPFAM" id="SSF50249">
    <property type="entry name" value="Nucleic acid-binding proteins"/>
    <property type="match status" value="1"/>
</dbReference>
<dbReference type="EMBL" id="JAFCJH010000001">
    <property type="protein sequence ID" value="MBR0793974.1"/>
    <property type="molecule type" value="Genomic_DNA"/>
</dbReference>
<feature type="domain" description="CSD" evidence="3">
    <location>
        <begin position="1"/>
        <end position="66"/>
    </location>
</feature>
<dbReference type="InterPro" id="IPR012156">
    <property type="entry name" value="Cold_shock_CspA"/>
</dbReference>
<dbReference type="Gene3D" id="2.40.50.140">
    <property type="entry name" value="Nucleic acid-binding proteins"/>
    <property type="match status" value="1"/>
</dbReference>
<accession>A0ABS5FB90</accession>
<keyword evidence="5" id="KW-1185">Reference proteome</keyword>
<dbReference type="PIRSF" id="PIRSF002599">
    <property type="entry name" value="Cold_shock_A"/>
    <property type="match status" value="1"/>
</dbReference>
<reference evidence="5" key="1">
    <citation type="journal article" date="2021" name="ISME J.">
        <title>Evolutionary origin and ecological implication of a unique nif island in free-living Bradyrhizobium lineages.</title>
        <authorList>
            <person name="Tao J."/>
        </authorList>
    </citation>
    <scope>NUCLEOTIDE SEQUENCE [LARGE SCALE GENOMIC DNA]</scope>
    <source>
        <strain evidence="5">SZCCT0434</strain>
    </source>
</reference>
<evidence type="ECO:0000313" key="5">
    <source>
        <dbReference type="Proteomes" id="UP001315278"/>
    </source>
</evidence>
<keyword evidence="2" id="KW-0963">Cytoplasm</keyword>
<dbReference type="Pfam" id="PF00313">
    <property type="entry name" value="CSD"/>
    <property type="match status" value="1"/>
</dbReference>
<evidence type="ECO:0000256" key="1">
    <source>
        <dbReference type="ARBA" id="ARBA00004496"/>
    </source>
</evidence>
<evidence type="ECO:0000256" key="2">
    <source>
        <dbReference type="ARBA" id="ARBA00022490"/>
    </source>
</evidence>
<evidence type="ECO:0000313" key="4">
    <source>
        <dbReference type="EMBL" id="MBR0793974.1"/>
    </source>
</evidence>
<dbReference type="RefSeq" id="WP_212491564.1">
    <property type="nucleotide sequence ID" value="NZ_JAFCJH010000001.1"/>
</dbReference>
<dbReference type="Proteomes" id="UP001315278">
    <property type="component" value="Unassembled WGS sequence"/>
</dbReference>
<dbReference type="CDD" id="cd04458">
    <property type="entry name" value="CSP_CDS"/>
    <property type="match status" value="1"/>
</dbReference>
<dbReference type="InterPro" id="IPR012340">
    <property type="entry name" value="NA-bd_OB-fold"/>
</dbReference>
<evidence type="ECO:0000259" key="3">
    <source>
        <dbReference type="PROSITE" id="PS51857"/>
    </source>
</evidence>
<protein>
    <submittedName>
        <fullName evidence="4">Cold shock domain-containing protein</fullName>
    </submittedName>
</protein>
<dbReference type="PROSITE" id="PS51857">
    <property type="entry name" value="CSD_2"/>
    <property type="match status" value="1"/>
</dbReference>
<dbReference type="SMART" id="SM00357">
    <property type="entry name" value="CSP"/>
    <property type="match status" value="1"/>
</dbReference>
<gene>
    <name evidence="4" type="ORF">JQ615_01080</name>
</gene>
<dbReference type="InterPro" id="IPR011129">
    <property type="entry name" value="CSD"/>
</dbReference>
<proteinExistence type="predicted"/>
<comment type="subcellular location">
    <subcellularLocation>
        <location evidence="1">Cytoplasm</location>
    </subcellularLocation>
</comment>
<name>A0ABS5FB90_9BRAD</name>
<comment type="caution">
    <text evidence="4">The sequence shown here is derived from an EMBL/GenBank/DDBJ whole genome shotgun (WGS) entry which is preliminary data.</text>
</comment>
<organism evidence="4 5">
    <name type="scientific">Bradyrhizobium jicamae</name>
    <dbReference type="NCBI Taxonomy" id="280332"/>
    <lineage>
        <taxon>Bacteria</taxon>
        <taxon>Pseudomonadati</taxon>
        <taxon>Pseudomonadota</taxon>
        <taxon>Alphaproteobacteria</taxon>
        <taxon>Hyphomicrobiales</taxon>
        <taxon>Nitrobacteraceae</taxon>
        <taxon>Bradyrhizobium</taxon>
    </lineage>
</organism>
<sequence length="69" mass="7857">MKTGRCTYWSERAFGWIRPDDRSADVFVHITGLVDGLTELKVGQRVSFSIVEDKRTFKPKAIDVRVLAS</sequence>
<dbReference type="InterPro" id="IPR002059">
    <property type="entry name" value="CSP_DNA-bd"/>
</dbReference>